<proteinExistence type="predicted"/>
<evidence type="ECO:0000313" key="2">
    <source>
        <dbReference type="Proteomes" id="UP000434276"/>
    </source>
</evidence>
<protein>
    <submittedName>
        <fullName evidence="1">Uncharacterized protein</fullName>
    </submittedName>
</protein>
<accession>A0A5S9XCX2</accession>
<dbReference type="AlphaFoldDB" id="A0A5S9XCX2"/>
<organism evidence="1 2">
    <name type="scientific">Arabidopsis thaliana</name>
    <name type="common">Mouse-ear cress</name>
    <dbReference type="NCBI Taxonomy" id="3702"/>
    <lineage>
        <taxon>Eukaryota</taxon>
        <taxon>Viridiplantae</taxon>
        <taxon>Streptophyta</taxon>
        <taxon>Embryophyta</taxon>
        <taxon>Tracheophyta</taxon>
        <taxon>Spermatophyta</taxon>
        <taxon>Magnoliopsida</taxon>
        <taxon>eudicotyledons</taxon>
        <taxon>Gunneridae</taxon>
        <taxon>Pentapetalae</taxon>
        <taxon>rosids</taxon>
        <taxon>malvids</taxon>
        <taxon>Brassicales</taxon>
        <taxon>Brassicaceae</taxon>
        <taxon>Camelineae</taxon>
        <taxon>Arabidopsis</taxon>
    </lineage>
</organism>
<gene>
    <name evidence="1" type="ORF">C24_LOCUS12871</name>
</gene>
<dbReference type="Proteomes" id="UP000434276">
    <property type="component" value="Unassembled WGS sequence"/>
</dbReference>
<name>A0A5S9XCX2_ARATH</name>
<evidence type="ECO:0000313" key="1">
    <source>
        <dbReference type="EMBL" id="CAA0382647.1"/>
    </source>
</evidence>
<dbReference type="EMBL" id="CACSHJ010000089">
    <property type="protein sequence ID" value="CAA0382647.1"/>
    <property type="molecule type" value="Genomic_DNA"/>
</dbReference>
<sequence>MWFSGFPSLVLLRIPRYPPAEAPELSASGTMMKARP</sequence>
<reference evidence="1 2" key="1">
    <citation type="submission" date="2019-12" db="EMBL/GenBank/DDBJ databases">
        <authorList>
            <person name="Jiao W.-B."/>
            <person name="Schneeberger K."/>
        </authorList>
    </citation>
    <scope>NUCLEOTIDE SEQUENCE [LARGE SCALE GENOMIC DNA]</scope>
    <source>
        <strain evidence="2">cv. C24</strain>
    </source>
</reference>